<dbReference type="RefSeq" id="WP_160625151.1">
    <property type="nucleotide sequence ID" value="NZ_WUUQ01000002.1"/>
</dbReference>
<dbReference type="PROSITE" id="PS00723">
    <property type="entry name" value="POLYPRENYL_SYNTHASE_1"/>
    <property type="match status" value="1"/>
</dbReference>
<evidence type="ECO:0000256" key="5">
    <source>
        <dbReference type="ARBA" id="ARBA00022679"/>
    </source>
</evidence>
<organism evidence="13 14">
    <name type="scientific">Copranaerobaculum intestinale</name>
    <dbReference type="NCBI Taxonomy" id="2692629"/>
    <lineage>
        <taxon>Bacteria</taxon>
        <taxon>Bacillati</taxon>
        <taxon>Bacillota</taxon>
        <taxon>Erysipelotrichia</taxon>
        <taxon>Erysipelotrichales</taxon>
        <taxon>Erysipelotrichaceae</taxon>
        <taxon>Copranaerobaculum</taxon>
    </lineage>
</organism>
<comment type="catalytic activity">
    <reaction evidence="11">
        <text>isopentenyl diphosphate + (2E)-geranyl diphosphate = (2E,6E)-farnesyl diphosphate + diphosphate</text>
        <dbReference type="Rhea" id="RHEA:19361"/>
        <dbReference type="ChEBI" id="CHEBI:33019"/>
        <dbReference type="ChEBI" id="CHEBI:58057"/>
        <dbReference type="ChEBI" id="CHEBI:128769"/>
        <dbReference type="ChEBI" id="CHEBI:175763"/>
        <dbReference type="EC" id="2.5.1.10"/>
    </reaction>
</comment>
<dbReference type="GO" id="GO:0004337">
    <property type="term" value="F:(2E,6E)-farnesyl diphosphate synthase activity"/>
    <property type="evidence" value="ECO:0007669"/>
    <property type="project" value="UniProtKB-EC"/>
</dbReference>
<sequence length="279" mass="30550">MNEFEDYLATCLDELPASPVKDAMYYSLLAGGKRIRPNLLFCGLMAYGLDPKKGYAAAAAIEMIHTYSLIHDDLPAMDNDTLRRGKPTCHIAYGEATAILAGDALLTQAFVEATRASDDTNAVTHIVKALAEYSGAEGMVLGQSRDLEAQAQPAKSIEALKNIHLYKTGKLLTLPLLFACLLAGKRQDREAWKQIGQNIGLAFQIQDDIFDVTASVELLGKSSSDLANDKATYVKFMGIEAAQEEVSRLLNESRTMIKQLQLHDKPLLTLIDTIAKRES</sequence>
<dbReference type="GO" id="GO:0046872">
    <property type="term" value="F:metal ion binding"/>
    <property type="evidence" value="ECO:0007669"/>
    <property type="project" value="UniProtKB-KW"/>
</dbReference>
<dbReference type="Gene3D" id="1.10.600.10">
    <property type="entry name" value="Farnesyl Diphosphate Synthase"/>
    <property type="match status" value="1"/>
</dbReference>
<dbReference type="InterPro" id="IPR033749">
    <property type="entry name" value="Polyprenyl_synt_CS"/>
</dbReference>
<dbReference type="SUPFAM" id="SSF48576">
    <property type="entry name" value="Terpenoid synthases"/>
    <property type="match status" value="1"/>
</dbReference>
<dbReference type="EC" id="2.5.1.10" evidence="3"/>
<dbReference type="CDD" id="cd00685">
    <property type="entry name" value="Trans_IPPS_HT"/>
    <property type="match status" value="1"/>
</dbReference>
<proteinExistence type="inferred from homology"/>
<comment type="similarity">
    <text evidence="2 12">Belongs to the FPP/GGPP synthase family.</text>
</comment>
<keyword evidence="6" id="KW-0479">Metal-binding</keyword>
<reference evidence="13 14" key="1">
    <citation type="submission" date="2019-12" db="EMBL/GenBank/DDBJ databases">
        <authorList>
            <person name="Yang R."/>
        </authorList>
    </citation>
    <scope>NUCLEOTIDE SEQUENCE [LARGE SCALE GENOMIC DNA]</scope>
    <source>
        <strain evidence="13 14">DONG20-135</strain>
    </source>
</reference>
<dbReference type="Pfam" id="PF00348">
    <property type="entry name" value="polyprenyl_synt"/>
    <property type="match status" value="1"/>
</dbReference>
<dbReference type="GO" id="GO:0005737">
    <property type="term" value="C:cytoplasm"/>
    <property type="evidence" value="ECO:0007669"/>
    <property type="project" value="UniProtKB-ARBA"/>
</dbReference>
<evidence type="ECO:0000313" key="14">
    <source>
        <dbReference type="Proteomes" id="UP000434036"/>
    </source>
</evidence>
<dbReference type="InterPro" id="IPR053378">
    <property type="entry name" value="Prenyl_diphosphate_synthase"/>
</dbReference>
<evidence type="ECO:0000256" key="8">
    <source>
        <dbReference type="ARBA" id="ARBA00023229"/>
    </source>
</evidence>
<dbReference type="EMBL" id="WUUQ01000002">
    <property type="protein sequence ID" value="MXQ73740.1"/>
    <property type="molecule type" value="Genomic_DNA"/>
</dbReference>
<keyword evidence="8" id="KW-0414">Isoprene biosynthesis</keyword>
<evidence type="ECO:0000256" key="11">
    <source>
        <dbReference type="ARBA" id="ARBA00049399"/>
    </source>
</evidence>
<keyword evidence="14" id="KW-1185">Reference proteome</keyword>
<dbReference type="InterPro" id="IPR000092">
    <property type="entry name" value="Polyprenyl_synt"/>
</dbReference>
<evidence type="ECO:0000256" key="3">
    <source>
        <dbReference type="ARBA" id="ARBA00012439"/>
    </source>
</evidence>
<gene>
    <name evidence="13" type="ORF">GSF08_07290</name>
</gene>
<dbReference type="Proteomes" id="UP000434036">
    <property type="component" value="Unassembled WGS sequence"/>
</dbReference>
<dbReference type="PROSITE" id="PS00444">
    <property type="entry name" value="POLYPRENYL_SYNTHASE_2"/>
    <property type="match status" value="1"/>
</dbReference>
<evidence type="ECO:0000256" key="7">
    <source>
        <dbReference type="ARBA" id="ARBA00022842"/>
    </source>
</evidence>
<dbReference type="PANTHER" id="PTHR43281">
    <property type="entry name" value="FARNESYL DIPHOSPHATE SYNTHASE"/>
    <property type="match status" value="1"/>
</dbReference>
<protein>
    <recommendedName>
        <fullName evidence="4">Farnesyl diphosphate synthase</fullName>
        <ecNumber evidence="3">2.5.1.10</ecNumber>
    </recommendedName>
    <alternativeName>
        <fullName evidence="10">(2E,6E)-farnesyl diphosphate synthase</fullName>
    </alternativeName>
    <alternativeName>
        <fullName evidence="9">Geranyltranstransferase</fullName>
    </alternativeName>
</protein>
<accession>A0A6N8U7D0</accession>
<evidence type="ECO:0000256" key="9">
    <source>
        <dbReference type="ARBA" id="ARBA00032380"/>
    </source>
</evidence>
<dbReference type="SFLD" id="SFLDG01017">
    <property type="entry name" value="Polyprenyl_Transferase_Like"/>
    <property type="match status" value="1"/>
</dbReference>
<dbReference type="PANTHER" id="PTHR43281:SF1">
    <property type="entry name" value="FARNESYL DIPHOSPHATE SYNTHASE"/>
    <property type="match status" value="1"/>
</dbReference>
<dbReference type="InterPro" id="IPR008949">
    <property type="entry name" value="Isoprenoid_synthase_dom_sf"/>
</dbReference>
<evidence type="ECO:0000256" key="2">
    <source>
        <dbReference type="ARBA" id="ARBA00006706"/>
    </source>
</evidence>
<keyword evidence="5 12" id="KW-0808">Transferase</keyword>
<dbReference type="NCBIfam" id="NF045485">
    <property type="entry name" value="FPPsyn"/>
    <property type="match status" value="1"/>
</dbReference>
<evidence type="ECO:0000256" key="4">
    <source>
        <dbReference type="ARBA" id="ARBA00015100"/>
    </source>
</evidence>
<evidence type="ECO:0000256" key="12">
    <source>
        <dbReference type="RuleBase" id="RU004466"/>
    </source>
</evidence>
<evidence type="ECO:0000313" key="13">
    <source>
        <dbReference type="EMBL" id="MXQ73740.1"/>
    </source>
</evidence>
<comment type="cofactor">
    <cofactor evidence="1">
        <name>Mg(2+)</name>
        <dbReference type="ChEBI" id="CHEBI:18420"/>
    </cofactor>
</comment>
<name>A0A6N8U7D0_9FIRM</name>
<comment type="caution">
    <text evidence="13">The sequence shown here is derived from an EMBL/GenBank/DDBJ whole genome shotgun (WGS) entry which is preliminary data.</text>
</comment>
<evidence type="ECO:0000256" key="6">
    <source>
        <dbReference type="ARBA" id="ARBA00022723"/>
    </source>
</evidence>
<evidence type="ECO:0000256" key="1">
    <source>
        <dbReference type="ARBA" id="ARBA00001946"/>
    </source>
</evidence>
<dbReference type="FunFam" id="1.10.600.10:FF:000001">
    <property type="entry name" value="Geranylgeranyl diphosphate synthase"/>
    <property type="match status" value="1"/>
</dbReference>
<keyword evidence="7" id="KW-0460">Magnesium</keyword>
<dbReference type="AlphaFoldDB" id="A0A6N8U7D0"/>
<reference evidence="13 14" key="2">
    <citation type="submission" date="2020-01" db="EMBL/GenBank/DDBJ databases">
        <title>Clostridiaceae sp. nov. isolated from the gut of human by culturomics.</title>
        <authorList>
            <person name="Chang Y."/>
        </authorList>
    </citation>
    <scope>NUCLEOTIDE SEQUENCE [LARGE SCALE GENOMIC DNA]</scope>
    <source>
        <strain evidence="13 14">DONG20-135</strain>
    </source>
</reference>
<dbReference type="GO" id="GO:0016114">
    <property type="term" value="P:terpenoid biosynthetic process"/>
    <property type="evidence" value="ECO:0007669"/>
    <property type="project" value="UniProtKB-ARBA"/>
</dbReference>
<evidence type="ECO:0000256" key="10">
    <source>
        <dbReference type="ARBA" id="ARBA00032873"/>
    </source>
</evidence>
<dbReference type="SFLD" id="SFLDS00005">
    <property type="entry name" value="Isoprenoid_Synthase_Type_I"/>
    <property type="match status" value="1"/>
</dbReference>